<evidence type="ECO:0000313" key="2">
    <source>
        <dbReference type="EMBL" id="ERG90162.1"/>
    </source>
</evidence>
<dbReference type="EMBL" id="KE356560">
    <property type="protein sequence ID" value="ERG90162.1"/>
    <property type="molecule type" value="Genomic_DNA"/>
</dbReference>
<protein>
    <submittedName>
        <fullName evidence="2">Uncharacterized protein</fullName>
    </submittedName>
</protein>
<dbReference type="Proteomes" id="UP000030649">
    <property type="component" value="Unassembled WGS sequence"/>
</dbReference>
<dbReference type="AlphaFoldDB" id="U1P9D4"/>
<reference evidence="2 3" key="1">
    <citation type="journal article" date="2013" name="PLoS ONE">
        <title>Assembly-driven community genomics of a hypersaline microbial ecosystem.</title>
        <authorList>
            <person name="Podell S."/>
            <person name="Ugalde J.A."/>
            <person name="Narasingarao P."/>
            <person name="Banfield J.F."/>
            <person name="Heidelberg K.B."/>
            <person name="Allen E.E."/>
        </authorList>
    </citation>
    <scope>NUCLEOTIDE SEQUENCE [LARGE SCALE GENOMIC DNA]</scope>
    <source>
        <strain evidence="3">J07HQW1</strain>
    </source>
</reference>
<sequence>MTSSRSQDGRNPTAPHRFAWLGVGVLGLGLQTLNTNPNTKPSQDTVRIGVCPVTGQSLGSDKSPPRPRHRYSPPQPRRNPCIVCITRASVSVTGLEVTSIVDESPNGYYLIPRRAHSVLKWVDTHSHTRTATCRALGSIGVRTDVPTLTLTDTPLSNKAVRNPPL</sequence>
<dbReference type="HOGENOM" id="CLU_1607122_0_0_2"/>
<evidence type="ECO:0000313" key="3">
    <source>
        <dbReference type="Proteomes" id="UP000030649"/>
    </source>
</evidence>
<feature type="region of interest" description="Disordered" evidence="1">
    <location>
        <begin position="52"/>
        <end position="78"/>
    </location>
</feature>
<organism evidence="2 3">
    <name type="scientific">Haloquadratum walsbyi J07HQW1</name>
    <dbReference type="NCBI Taxonomy" id="1238424"/>
    <lineage>
        <taxon>Archaea</taxon>
        <taxon>Methanobacteriati</taxon>
        <taxon>Methanobacteriota</taxon>
        <taxon>Stenosarchaea group</taxon>
        <taxon>Halobacteria</taxon>
        <taxon>Halobacteriales</taxon>
        <taxon>Haloferacaceae</taxon>
        <taxon>Haloquadratum</taxon>
    </lineage>
</organism>
<gene>
    <name evidence="2" type="ORF">J07HQW1_00176</name>
</gene>
<evidence type="ECO:0000256" key="1">
    <source>
        <dbReference type="SAM" id="MobiDB-lite"/>
    </source>
</evidence>
<name>U1P9D4_9EURY</name>
<proteinExistence type="predicted"/>
<accession>U1P9D4</accession>